<dbReference type="Proteomes" id="UP000198741">
    <property type="component" value="Chromosome I"/>
</dbReference>
<feature type="transmembrane region" description="Helical" evidence="2">
    <location>
        <begin position="169"/>
        <end position="187"/>
    </location>
</feature>
<feature type="region of interest" description="Disordered" evidence="1">
    <location>
        <begin position="1"/>
        <end position="29"/>
    </location>
</feature>
<feature type="transmembrane region" description="Helical" evidence="2">
    <location>
        <begin position="227"/>
        <end position="247"/>
    </location>
</feature>
<reference evidence="3 4" key="1">
    <citation type="submission" date="2016-10" db="EMBL/GenBank/DDBJ databases">
        <authorList>
            <person name="de Groot N.N."/>
        </authorList>
    </citation>
    <scope>NUCLEOTIDE SEQUENCE [LARGE SCALE GENOMIC DNA]</scope>
    <source>
        <strain evidence="4">P4-7,KCTC 19426,CECT 7604</strain>
    </source>
</reference>
<keyword evidence="2" id="KW-0812">Transmembrane</keyword>
<feature type="transmembrane region" description="Helical" evidence="2">
    <location>
        <begin position="143"/>
        <end position="163"/>
    </location>
</feature>
<dbReference type="EMBL" id="LT629710">
    <property type="protein sequence ID" value="SDO56338.1"/>
    <property type="molecule type" value="Genomic_DNA"/>
</dbReference>
<dbReference type="RefSeq" id="WP_090475267.1">
    <property type="nucleotide sequence ID" value="NZ_LT629710.1"/>
</dbReference>
<keyword evidence="4" id="KW-1185">Reference proteome</keyword>
<dbReference type="Pfam" id="PF09852">
    <property type="entry name" value="DUF2079"/>
    <property type="match status" value="1"/>
</dbReference>
<evidence type="ECO:0000256" key="1">
    <source>
        <dbReference type="SAM" id="MobiDB-lite"/>
    </source>
</evidence>
<proteinExistence type="predicted"/>
<sequence>MSDTSAPTSTRADELNTTRPQKAVPTGPGLDRQLQRWLPWGVAALLAVFYAAVSIRRHVELLTSAYDLGIYDQAVRSYSHFSLPYNSVQSAHFDVLGDHFSPVLALLAPLYWIHDSPTTLLAAQAVLIAVAVVPLMRWAHRSIGLGAALVVGLGYGLSFGVANAVTFDFHEVAFAAPLIAFAAVALGEGRLTAAVAWAAPLVLVKEDLGLTVAVVGLLVAWRGRRMLGLLTAAGGALGAALAVLVIIPGMNPLGHNNHASKFGTSILHQFTILLSPDIKILTLVFLLAPTVFLAIRSPIIALAVPTVLWRFLATDPNYWGNQFHYSLILMPVIFAAFIDVLRRRNPAPRRIFLLASALVTVYLVPQNGFAQAFTSGLWHTSEATSQVRALLARIPSGTTVAASNQLLPQLSQRDHVTLIGRTPLDVSQPAYIISETQNVGFPLGTDGQNAWLADARSHGYRDIGTAGSVVLLARN</sequence>
<feature type="transmembrane region" description="Helical" evidence="2">
    <location>
        <begin position="119"/>
        <end position="136"/>
    </location>
</feature>
<feature type="transmembrane region" description="Helical" evidence="2">
    <location>
        <begin position="323"/>
        <end position="341"/>
    </location>
</feature>
<accession>A0A1H0KK51</accession>
<evidence type="ECO:0000313" key="3">
    <source>
        <dbReference type="EMBL" id="SDO56338.1"/>
    </source>
</evidence>
<keyword evidence="2" id="KW-0472">Membrane</keyword>
<evidence type="ECO:0000256" key="2">
    <source>
        <dbReference type="SAM" id="Phobius"/>
    </source>
</evidence>
<feature type="transmembrane region" description="Helical" evidence="2">
    <location>
        <begin position="194"/>
        <end position="221"/>
    </location>
</feature>
<feature type="compositionally biased region" description="Polar residues" evidence="1">
    <location>
        <begin position="1"/>
        <end position="10"/>
    </location>
</feature>
<dbReference type="OrthoDB" id="5240834at2"/>
<feature type="transmembrane region" description="Helical" evidence="2">
    <location>
        <begin position="37"/>
        <end position="55"/>
    </location>
</feature>
<organism evidence="3 4">
    <name type="scientific">Nakamurella panacisegetis</name>
    <dbReference type="NCBI Taxonomy" id="1090615"/>
    <lineage>
        <taxon>Bacteria</taxon>
        <taxon>Bacillati</taxon>
        <taxon>Actinomycetota</taxon>
        <taxon>Actinomycetes</taxon>
        <taxon>Nakamurellales</taxon>
        <taxon>Nakamurellaceae</taxon>
        <taxon>Nakamurella</taxon>
    </lineage>
</organism>
<evidence type="ECO:0000313" key="4">
    <source>
        <dbReference type="Proteomes" id="UP000198741"/>
    </source>
</evidence>
<keyword evidence="2" id="KW-1133">Transmembrane helix</keyword>
<dbReference type="AlphaFoldDB" id="A0A1H0KK51"/>
<name>A0A1H0KK51_9ACTN</name>
<dbReference type="InterPro" id="IPR018650">
    <property type="entry name" value="STSV1_Orf64"/>
</dbReference>
<protein>
    <submittedName>
        <fullName evidence="3">Uncharacterized membrane protein</fullName>
    </submittedName>
</protein>
<gene>
    <name evidence="3" type="ORF">SAMN04515671_1340</name>
</gene>
<feature type="transmembrane region" description="Helical" evidence="2">
    <location>
        <begin position="280"/>
        <end position="303"/>
    </location>
</feature>